<proteinExistence type="predicted"/>
<dbReference type="PANTHER" id="PTHR23259:SF70">
    <property type="entry name" value="ACCESSORY GLAND PROTEIN ACP62F-RELATED"/>
    <property type="match status" value="1"/>
</dbReference>
<feature type="disulfide bond" evidence="4">
    <location>
        <begin position="146"/>
        <end position="153"/>
    </location>
</feature>
<comment type="caution">
    <text evidence="8">The sequence shown here is derived from an EMBL/GenBank/DDBJ whole genome shotgun (WGS) entry which is preliminary data.</text>
</comment>
<dbReference type="CDD" id="cd00191">
    <property type="entry name" value="TY"/>
    <property type="match status" value="1"/>
</dbReference>
<evidence type="ECO:0000256" key="2">
    <source>
        <dbReference type="ARBA" id="ARBA00022900"/>
    </source>
</evidence>
<dbReference type="SUPFAM" id="SSF57610">
    <property type="entry name" value="Thyroglobulin type-1 domain"/>
    <property type="match status" value="1"/>
</dbReference>
<evidence type="ECO:0000256" key="1">
    <source>
        <dbReference type="ARBA" id="ARBA00022690"/>
    </source>
</evidence>
<keyword evidence="3 4" id="KW-1015">Disulfide bond</keyword>
<feature type="domain" description="Thyroglobulin type-1" evidence="7">
    <location>
        <begin position="103"/>
        <end position="188"/>
    </location>
</feature>
<accession>A0ABD2ISP6</accession>
<evidence type="ECO:0000313" key="9">
    <source>
        <dbReference type="Proteomes" id="UP001620645"/>
    </source>
</evidence>
<dbReference type="GO" id="GO:0004867">
    <property type="term" value="F:serine-type endopeptidase inhibitor activity"/>
    <property type="evidence" value="ECO:0007669"/>
    <property type="project" value="UniProtKB-KW"/>
</dbReference>
<dbReference type="SUPFAM" id="SSF57567">
    <property type="entry name" value="Serine protease inhibitors"/>
    <property type="match status" value="2"/>
</dbReference>
<evidence type="ECO:0000256" key="5">
    <source>
        <dbReference type="SAM" id="MobiDB-lite"/>
    </source>
</evidence>
<dbReference type="Pfam" id="PF01826">
    <property type="entry name" value="TIL"/>
    <property type="match status" value="3"/>
</dbReference>
<dbReference type="Gene3D" id="2.10.25.10">
    <property type="entry name" value="Laminin"/>
    <property type="match status" value="3"/>
</dbReference>
<dbReference type="InterPro" id="IPR036084">
    <property type="entry name" value="Ser_inhib-like_sf"/>
</dbReference>
<comment type="caution">
    <text evidence="4">Lacks conserved residue(s) required for the propagation of feature annotation.</text>
</comment>
<evidence type="ECO:0000256" key="4">
    <source>
        <dbReference type="PROSITE-ProRule" id="PRU00500"/>
    </source>
</evidence>
<feature type="compositionally biased region" description="Basic and acidic residues" evidence="5">
    <location>
        <begin position="227"/>
        <end position="239"/>
    </location>
</feature>
<dbReference type="InterPro" id="IPR036857">
    <property type="entry name" value="Thyroglobulin_1_sf"/>
</dbReference>
<evidence type="ECO:0000256" key="3">
    <source>
        <dbReference type="ARBA" id="ARBA00023157"/>
    </source>
</evidence>
<dbReference type="InterPro" id="IPR051368">
    <property type="entry name" value="SerProtInhib-TIL_Domain"/>
</dbReference>
<evidence type="ECO:0000256" key="6">
    <source>
        <dbReference type="SAM" id="SignalP"/>
    </source>
</evidence>
<dbReference type="Gene3D" id="4.10.800.10">
    <property type="entry name" value="Thyroglobulin type-1"/>
    <property type="match status" value="1"/>
</dbReference>
<sequence length="610" mass="66593">MLSISSFSFVGSFVLSVVLGVSQRLCELRGVCFRCDSGRFSSFFCRSDFDCFSGEFCVPSRGFCCPLSRGAEKCADGGAWERICRRDGGCSLGGEMCAEGKCCATCGQRRIRSLREANAAGADRRATDEGIAQCDEDGKFYRPMQCAGDGSECYCVDKFGRKIGPKEGKWWRKTTEEGRKGERVTMNCTEMTRKWEEGEGATKGRRHKKSERDGERTTTTETQAEQGEEKPIGEREKPNGSRTGRTNEEGEGCADPLRVFRHCGSACPISCATQIAPRCPQEQCRRGCFCRLPYVVLDAANPFGSRCVLPSECPLLPFTSDLNLWNGGFFPAMASPQEEGKGRTEEKCADPLKNFQHCGSACPVGCGSARAGGRGGECSAQCVSGCFCRVPFLLRDPLDPDSDCVLSRQCPPSSSVLPLLSATVPSPIGCAPSEFKSWTSCFSRKCSPSCADFSLPLSSQCVPDDCLPGCQCFSAAVVKDKLASVWQCILPKNCPERDTQQQPNNQLLSCEDPRKEFLSCGSSCPLGCAHLFLPRRFCSPCVSGCFCRNGFVFANASEWRSSACVSVLDCPSPQKAPIFQRQMDKANEDNHLIKAQQIAMLRLQIIPILL</sequence>
<keyword evidence="2" id="KW-0722">Serine protease inhibitor</keyword>
<feature type="chain" id="PRO_5044781561" description="Thyroglobulin type-1 domain-containing protein" evidence="6">
    <location>
        <begin position="21"/>
        <end position="610"/>
    </location>
</feature>
<dbReference type="InterPro" id="IPR002919">
    <property type="entry name" value="TIL_dom"/>
</dbReference>
<dbReference type="InterPro" id="IPR000716">
    <property type="entry name" value="Thyroglobulin_1"/>
</dbReference>
<keyword evidence="6" id="KW-0732">Signal</keyword>
<protein>
    <recommendedName>
        <fullName evidence="7">Thyroglobulin type-1 domain-containing protein</fullName>
    </recommendedName>
</protein>
<keyword evidence="1" id="KW-0646">Protease inhibitor</keyword>
<reference evidence="8 9" key="1">
    <citation type="submission" date="2024-10" db="EMBL/GenBank/DDBJ databases">
        <authorList>
            <person name="Kim D."/>
        </authorList>
    </citation>
    <scope>NUCLEOTIDE SEQUENCE [LARGE SCALE GENOMIC DNA]</scope>
    <source>
        <strain evidence="8">Taebaek</strain>
    </source>
</reference>
<feature type="signal peptide" evidence="6">
    <location>
        <begin position="1"/>
        <end position="20"/>
    </location>
</feature>
<evidence type="ECO:0000313" key="8">
    <source>
        <dbReference type="EMBL" id="KAL3083024.1"/>
    </source>
</evidence>
<dbReference type="PANTHER" id="PTHR23259">
    <property type="entry name" value="RIDDLE"/>
    <property type="match status" value="1"/>
</dbReference>
<feature type="compositionally biased region" description="Basic and acidic residues" evidence="5">
    <location>
        <begin position="191"/>
        <end position="202"/>
    </location>
</feature>
<keyword evidence="9" id="KW-1185">Reference proteome</keyword>
<gene>
    <name evidence="8" type="ORF">niasHS_010826</name>
</gene>
<feature type="region of interest" description="Disordered" evidence="5">
    <location>
        <begin position="187"/>
        <end position="251"/>
    </location>
</feature>
<organism evidence="8 9">
    <name type="scientific">Heterodera schachtii</name>
    <name type="common">Sugarbeet cyst nematode worm</name>
    <name type="synonym">Tylenchus schachtii</name>
    <dbReference type="NCBI Taxonomy" id="97005"/>
    <lineage>
        <taxon>Eukaryota</taxon>
        <taxon>Metazoa</taxon>
        <taxon>Ecdysozoa</taxon>
        <taxon>Nematoda</taxon>
        <taxon>Chromadorea</taxon>
        <taxon>Rhabditida</taxon>
        <taxon>Tylenchina</taxon>
        <taxon>Tylenchomorpha</taxon>
        <taxon>Tylenchoidea</taxon>
        <taxon>Heteroderidae</taxon>
        <taxon>Heteroderinae</taxon>
        <taxon>Heterodera</taxon>
    </lineage>
</organism>
<dbReference type="AlphaFoldDB" id="A0ABD2ISP6"/>
<dbReference type="PROSITE" id="PS51162">
    <property type="entry name" value="THYROGLOBULIN_1_2"/>
    <property type="match status" value="1"/>
</dbReference>
<evidence type="ECO:0000259" key="7">
    <source>
        <dbReference type="PROSITE" id="PS51162"/>
    </source>
</evidence>
<dbReference type="EMBL" id="JBICCN010000254">
    <property type="protein sequence ID" value="KAL3083024.1"/>
    <property type="molecule type" value="Genomic_DNA"/>
</dbReference>
<dbReference type="CDD" id="cd19941">
    <property type="entry name" value="TIL"/>
    <property type="match status" value="3"/>
</dbReference>
<dbReference type="Proteomes" id="UP001620645">
    <property type="component" value="Unassembled WGS sequence"/>
</dbReference>
<name>A0ABD2ISP6_HETSC</name>
<dbReference type="Pfam" id="PF00086">
    <property type="entry name" value="Thyroglobulin_1"/>
    <property type="match status" value="1"/>
</dbReference>